<dbReference type="InterPro" id="IPR002938">
    <property type="entry name" value="FAD-bd"/>
</dbReference>
<dbReference type="Pfam" id="PF01494">
    <property type="entry name" value="FAD_binding_3"/>
    <property type="match status" value="1"/>
</dbReference>
<evidence type="ECO:0000256" key="1">
    <source>
        <dbReference type="ARBA" id="ARBA00007992"/>
    </source>
</evidence>
<keyword evidence="5" id="KW-0503">Monooxygenase</keyword>
<organism evidence="7 8">
    <name type="scientific">Zasmidium cellare ATCC 36951</name>
    <dbReference type="NCBI Taxonomy" id="1080233"/>
    <lineage>
        <taxon>Eukaryota</taxon>
        <taxon>Fungi</taxon>
        <taxon>Dikarya</taxon>
        <taxon>Ascomycota</taxon>
        <taxon>Pezizomycotina</taxon>
        <taxon>Dothideomycetes</taxon>
        <taxon>Dothideomycetidae</taxon>
        <taxon>Mycosphaerellales</taxon>
        <taxon>Mycosphaerellaceae</taxon>
        <taxon>Zasmidium</taxon>
    </lineage>
</organism>
<protein>
    <recommendedName>
        <fullName evidence="6">FAD-binding domain-containing protein</fullName>
    </recommendedName>
</protein>
<evidence type="ECO:0000256" key="5">
    <source>
        <dbReference type="ARBA" id="ARBA00023033"/>
    </source>
</evidence>
<dbReference type="PRINTS" id="PR00420">
    <property type="entry name" value="RNGMNOXGNASE"/>
</dbReference>
<evidence type="ECO:0000259" key="6">
    <source>
        <dbReference type="Pfam" id="PF01494"/>
    </source>
</evidence>
<keyword evidence="2" id="KW-0285">Flavoprotein</keyword>
<evidence type="ECO:0000313" key="7">
    <source>
        <dbReference type="EMBL" id="KAF2173466.1"/>
    </source>
</evidence>
<proteinExistence type="inferred from homology"/>
<comment type="similarity">
    <text evidence="1">Belongs to the paxM FAD-dependent monooxygenase family.</text>
</comment>
<dbReference type="SUPFAM" id="SSF51905">
    <property type="entry name" value="FAD/NAD(P)-binding domain"/>
    <property type="match status" value="1"/>
</dbReference>
<dbReference type="GO" id="GO:0071949">
    <property type="term" value="F:FAD binding"/>
    <property type="evidence" value="ECO:0007669"/>
    <property type="project" value="InterPro"/>
</dbReference>
<dbReference type="Gene3D" id="3.50.50.60">
    <property type="entry name" value="FAD/NAD(P)-binding domain"/>
    <property type="match status" value="1"/>
</dbReference>
<accession>A0A6A6D760</accession>
<dbReference type="RefSeq" id="XP_033674355.1">
    <property type="nucleotide sequence ID" value="XM_033810945.1"/>
</dbReference>
<dbReference type="Proteomes" id="UP000799537">
    <property type="component" value="Unassembled WGS sequence"/>
</dbReference>
<dbReference type="PANTHER" id="PTHR13789:SF316">
    <property type="entry name" value="FAD-BINDING DOMAIN-CONTAINING PROTEIN"/>
    <property type="match status" value="1"/>
</dbReference>
<name>A0A6A6D760_ZASCE</name>
<dbReference type="InterPro" id="IPR036188">
    <property type="entry name" value="FAD/NAD-bd_sf"/>
</dbReference>
<keyword evidence="3" id="KW-0274">FAD</keyword>
<dbReference type="InterPro" id="IPR050493">
    <property type="entry name" value="FAD-dep_Monooxygenase_BioMet"/>
</dbReference>
<evidence type="ECO:0000256" key="4">
    <source>
        <dbReference type="ARBA" id="ARBA00023002"/>
    </source>
</evidence>
<feature type="domain" description="FAD-binding" evidence="6">
    <location>
        <begin position="7"/>
        <end position="335"/>
    </location>
</feature>
<keyword evidence="8" id="KW-1185">Reference proteome</keyword>
<dbReference type="PANTHER" id="PTHR13789">
    <property type="entry name" value="MONOOXYGENASE"/>
    <property type="match status" value="1"/>
</dbReference>
<gene>
    <name evidence="7" type="ORF">M409DRAFT_48439</name>
</gene>
<evidence type="ECO:0000256" key="2">
    <source>
        <dbReference type="ARBA" id="ARBA00022630"/>
    </source>
</evidence>
<evidence type="ECO:0000313" key="8">
    <source>
        <dbReference type="Proteomes" id="UP000799537"/>
    </source>
</evidence>
<dbReference type="AlphaFoldDB" id="A0A6A6D760"/>
<keyword evidence="4" id="KW-0560">Oxidoreductase</keyword>
<sequence>MDTYLDSVAVIGAGLGGCAIALALSQKHIPVTVYEARPASALSMQSGVLLTPNGLHVLDQLGVLPRIRDRCYIPTHRVFKNDNDEITKKDSIDSEEKYGYANHRIWRHFLLAEMRLMLEERSVPIHFDSKFNGVVSDTPHGVVFQINDTTQPASLLIASDGIYSAVRKYLAPDIHPSYTGITAVAGHARFDEIDWPDKTHPIDRNATFQSKAGAIFYIAEDPAGEEAMFATQAHFPEQSRQDLENLQASPERMLGFFTERYAEWGETARRIIDAVERRKESLFIWPFMRMPALPRWFSETGRIVLVGDGAHALPPSSAQGVNQALEDAWSLGLLLDTLRQQPQTKGTDEVEAPERLLLEVLGRWQKWRQGKIDEIFEWTENTTNVGRLAEGERRKLVEEGRVRDSHGDEMGWLFLPGIEKGVRGFFEG</sequence>
<dbReference type="GO" id="GO:0004497">
    <property type="term" value="F:monooxygenase activity"/>
    <property type="evidence" value="ECO:0007669"/>
    <property type="project" value="UniProtKB-KW"/>
</dbReference>
<dbReference type="GeneID" id="54564217"/>
<evidence type="ECO:0000256" key="3">
    <source>
        <dbReference type="ARBA" id="ARBA00022827"/>
    </source>
</evidence>
<dbReference type="OrthoDB" id="16820at2759"/>
<reference evidence="7" key="1">
    <citation type="journal article" date="2020" name="Stud. Mycol.">
        <title>101 Dothideomycetes genomes: a test case for predicting lifestyles and emergence of pathogens.</title>
        <authorList>
            <person name="Haridas S."/>
            <person name="Albert R."/>
            <person name="Binder M."/>
            <person name="Bloem J."/>
            <person name="Labutti K."/>
            <person name="Salamov A."/>
            <person name="Andreopoulos B."/>
            <person name="Baker S."/>
            <person name="Barry K."/>
            <person name="Bills G."/>
            <person name="Bluhm B."/>
            <person name="Cannon C."/>
            <person name="Castanera R."/>
            <person name="Culley D."/>
            <person name="Daum C."/>
            <person name="Ezra D."/>
            <person name="Gonzalez J."/>
            <person name="Henrissat B."/>
            <person name="Kuo A."/>
            <person name="Liang C."/>
            <person name="Lipzen A."/>
            <person name="Lutzoni F."/>
            <person name="Magnuson J."/>
            <person name="Mondo S."/>
            <person name="Nolan M."/>
            <person name="Ohm R."/>
            <person name="Pangilinan J."/>
            <person name="Park H.-J."/>
            <person name="Ramirez L."/>
            <person name="Alfaro M."/>
            <person name="Sun H."/>
            <person name="Tritt A."/>
            <person name="Yoshinaga Y."/>
            <person name="Zwiers L.-H."/>
            <person name="Turgeon B."/>
            <person name="Goodwin S."/>
            <person name="Spatafora J."/>
            <person name="Crous P."/>
            <person name="Grigoriev I."/>
        </authorList>
    </citation>
    <scope>NUCLEOTIDE SEQUENCE</scope>
    <source>
        <strain evidence="7">ATCC 36951</strain>
    </source>
</reference>
<dbReference type="EMBL" id="ML993579">
    <property type="protein sequence ID" value="KAF2173466.1"/>
    <property type="molecule type" value="Genomic_DNA"/>
</dbReference>